<evidence type="ECO:0000313" key="9">
    <source>
        <dbReference type="EMBL" id="GIH36266.1"/>
    </source>
</evidence>
<protein>
    <recommendedName>
        <fullName evidence="1">site-specific DNA-methyltransferase (adenine-specific)</fullName>
        <ecNumber evidence="1">2.1.1.72</ecNumber>
    </recommendedName>
</protein>
<dbReference type="PRINTS" id="PR00507">
    <property type="entry name" value="N12N6MTFRASE"/>
</dbReference>
<reference evidence="9 10" key="1">
    <citation type="submission" date="2021-01" db="EMBL/GenBank/DDBJ databases">
        <title>Whole genome shotgun sequence of Microbispora amethystogenes NBRC 101907.</title>
        <authorList>
            <person name="Komaki H."/>
            <person name="Tamura T."/>
        </authorList>
    </citation>
    <scope>NUCLEOTIDE SEQUENCE [LARGE SCALE GENOMIC DNA]</scope>
    <source>
        <strain evidence="9 10">NBRC 101907</strain>
    </source>
</reference>
<evidence type="ECO:0000256" key="6">
    <source>
        <dbReference type="SAM" id="MobiDB-lite"/>
    </source>
</evidence>
<comment type="catalytic activity">
    <reaction evidence="5">
        <text>a 2'-deoxyadenosine in DNA + S-adenosyl-L-methionine = an N(6)-methyl-2'-deoxyadenosine in DNA + S-adenosyl-L-homocysteine + H(+)</text>
        <dbReference type="Rhea" id="RHEA:15197"/>
        <dbReference type="Rhea" id="RHEA-COMP:12418"/>
        <dbReference type="Rhea" id="RHEA-COMP:12419"/>
        <dbReference type="ChEBI" id="CHEBI:15378"/>
        <dbReference type="ChEBI" id="CHEBI:57856"/>
        <dbReference type="ChEBI" id="CHEBI:59789"/>
        <dbReference type="ChEBI" id="CHEBI:90615"/>
        <dbReference type="ChEBI" id="CHEBI:90616"/>
        <dbReference type="EC" id="2.1.1.72"/>
    </reaction>
</comment>
<dbReference type="Gene3D" id="3.40.50.150">
    <property type="entry name" value="Vaccinia Virus protein VP39"/>
    <property type="match status" value="1"/>
</dbReference>
<dbReference type="PANTHER" id="PTHR33841:SF1">
    <property type="entry name" value="DNA METHYLTRANSFERASE A"/>
    <property type="match status" value="1"/>
</dbReference>
<evidence type="ECO:0000259" key="8">
    <source>
        <dbReference type="Pfam" id="PF22654"/>
    </source>
</evidence>
<dbReference type="PANTHER" id="PTHR33841">
    <property type="entry name" value="DNA METHYLTRANSFERASE YEEA-RELATED"/>
    <property type="match status" value="1"/>
</dbReference>
<evidence type="ECO:0000256" key="5">
    <source>
        <dbReference type="ARBA" id="ARBA00047942"/>
    </source>
</evidence>
<dbReference type="GO" id="GO:0032259">
    <property type="term" value="P:methylation"/>
    <property type="evidence" value="ECO:0007669"/>
    <property type="project" value="UniProtKB-KW"/>
</dbReference>
<feature type="domain" description="DUF7008" evidence="8">
    <location>
        <begin position="839"/>
        <end position="1226"/>
    </location>
</feature>
<dbReference type="Pfam" id="PF07669">
    <property type="entry name" value="Eco57I"/>
    <property type="match status" value="1"/>
</dbReference>
<dbReference type="InterPro" id="IPR054277">
    <property type="entry name" value="DUF7008"/>
</dbReference>
<feature type="domain" description="Type II methyltransferase M.TaqI-like" evidence="7">
    <location>
        <begin position="276"/>
        <end position="473"/>
    </location>
</feature>
<dbReference type="SUPFAM" id="SSF53335">
    <property type="entry name" value="S-adenosyl-L-methionine-dependent methyltransferases"/>
    <property type="match status" value="1"/>
</dbReference>
<evidence type="ECO:0000256" key="4">
    <source>
        <dbReference type="ARBA" id="ARBA00022691"/>
    </source>
</evidence>
<evidence type="ECO:0000256" key="3">
    <source>
        <dbReference type="ARBA" id="ARBA00022679"/>
    </source>
</evidence>
<organism evidence="9 10">
    <name type="scientific">Microbispora amethystogenes</name>
    <dbReference type="NCBI Taxonomy" id="1427754"/>
    <lineage>
        <taxon>Bacteria</taxon>
        <taxon>Bacillati</taxon>
        <taxon>Actinomycetota</taxon>
        <taxon>Actinomycetes</taxon>
        <taxon>Streptosporangiales</taxon>
        <taxon>Streptosporangiaceae</taxon>
        <taxon>Microbispora</taxon>
    </lineage>
</organism>
<evidence type="ECO:0000256" key="2">
    <source>
        <dbReference type="ARBA" id="ARBA00022603"/>
    </source>
</evidence>
<sequence length="1242" mass="140885">MLVVSAELLRDLQRQAQLVVADLREQSESVPELKARLDEMYDIARATKRTGEGPTAWLNDQCEQAASSWVIACAFIRFCEDNDLTGHRWIASRDADQRATSEAADAQEAWIAANPRLNGREWLREAFRWLRSTRAGRALLPDTDFVWWWDISADRADALIDDFRRRDDDGVRLRHDFHSETLDTRFLGDLYQDLSKHVREKFALLQTPVFVEEFILDQTLTPALERFDLAEMKLIDPTCGSGHFLLGAFDRLLEEWVRLEPGTDPRVRVQRALDSVHGVDINPAATAITKFRLMVAALRACRVTRLDAPNTPELRLNIGTGDSLIYGGGTSGGRQTELNVEGLLWAEKQDQDKAEKADPLAYHLYGWEDLDQFPGILDYGRYHVVVGNPPYIQVSDSTLSKAYKQRFPSCYRQYALSVPFAELFFRLAVKDDVDPGYVGQITANSFMKREFGKKVIEELFATKVDLTHVIDTSGAYIPGHGTPTVILIGKNRDRNRHSEVRAVLGVRGEPSQPADPSRGKVWRCIVDHLDHPGTETPYISVTDLPRARLTTHPWSLTGGGAIDLRNLLEEGSTLRLKDQLDNFGFLCVTREDDAFLLGMPTLRRRKISNDWIGFFAEGDTVRDWSIIDRTAAPFTHEHPIEGQLPPPSVIRALWPNRRLLEIRKSLSGTQKDRGLPWYEYSAYSPKRWRSPVGILMRLVSTHPHFVLRTDGTLGTQALTFIQLKADKSKTDYLGRLGLFNSSTACFWLKQVSHNKGSTVDNKGARQTTVAWENFYEFTGTKLQEFPLPTSFPEERARLLNELARELASVTPAAVCAGAVPTRKALDTARDRHAEIRARMISVQEELDWEVYRLYGILEEDLTYGGDDLPGLALGERAFEIVLARQVDAGETETAWFDRHGSTMRTNHPAHWPEAYKELVRRRIDFIANKPLLHLVERPECKRRWAAEPYETARAEALRGWLLDRLEDPRLWSDRNGDPRVLSVAQLADLVRLDGDFRQVLDLYVGSPDYDLTASLAALLKDEQVPFLAAYRYKESGLRKRAEWERVWELQRQEDAWEAARARHQERWLKEEIPVPKTGPGSDAERPAPIPAPPKYGSADFLPGFWRHRGKLDVAKERFIGYPGAERDGDTSPVYGWAGWDHLQQATALANLVADRGLSGERVIPLLAGVAELEPWLHQWHNEYDAENGDVPAEYFSAWLRDRLAEHGLTRSALADWRPTVTTRGGRGKKTTKNAQPPAEKGN</sequence>
<dbReference type="InterPro" id="IPR029063">
    <property type="entry name" value="SAM-dependent_MTases_sf"/>
</dbReference>
<keyword evidence="4" id="KW-0949">S-adenosyl-L-methionine</keyword>
<dbReference type="Proteomes" id="UP000651728">
    <property type="component" value="Unassembled WGS sequence"/>
</dbReference>
<dbReference type="InterPro" id="IPR002052">
    <property type="entry name" value="DNA_methylase_N6_adenine_CS"/>
</dbReference>
<proteinExistence type="predicted"/>
<keyword evidence="10" id="KW-1185">Reference proteome</keyword>
<dbReference type="NCBIfam" id="NF033451">
    <property type="entry name" value="BREX_2_MTaseX"/>
    <property type="match status" value="1"/>
</dbReference>
<dbReference type="EMBL" id="BOOB01000057">
    <property type="protein sequence ID" value="GIH36266.1"/>
    <property type="molecule type" value="Genomic_DNA"/>
</dbReference>
<evidence type="ECO:0000256" key="1">
    <source>
        <dbReference type="ARBA" id="ARBA00011900"/>
    </source>
</evidence>
<dbReference type="InterPro" id="IPR011639">
    <property type="entry name" value="MethylTrfase_TaqI-like_dom"/>
</dbReference>
<evidence type="ECO:0000259" key="7">
    <source>
        <dbReference type="Pfam" id="PF07669"/>
    </source>
</evidence>
<dbReference type="Pfam" id="PF22654">
    <property type="entry name" value="DUF7008"/>
    <property type="match status" value="1"/>
</dbReference>
<name>A0ABQ4FN78_9ACTN</name>
<dbReference type="PROSITE" id="PS00092">
    <property type="entry name" value="N6_MTASE"/>
    <property type="match status" value="1"/>
</dbReference>
<evidence type="ECO:0000313" key="10">
    <source>
        <dbReference type="Proteomes" id="UP000651728"/>
    </source>
</evidence>
<keyword evidence="3" id="KW-0808">Transferase</keyword>
<keyword evidence="2 9" id="KW-0489">Methyltransferase</keyword>
<dbReference type="InterPro" id="IPR050953">
    <property type="entry name" value="N4_N6_ade-DNA_methylase"/>
</dbReference>
<dbReference type="EC" id="2.1.1.72" evidence="1"/>
<gene>
    <name evidence="9" type="ORF">Mam01_64300</name>
</gene>
<comment type="caution">
    <text evidence="9">The sequence shown here is derived from an EMBL/GenBank/DDBJ whole genome shotgun (WGS) entry which is preliminary data.</text>
</comment>
<accession>A0ABQ4FN78</accession>
<dbReference type="GO" id="GO:0008168">
    <property type="term" value="F:methyltransferase activity"/>
    <property type="evidence" value="ECO:0007669"/>
    <property type="project" value="UniProtKB-KW"/>
</dbReference>
<dbReference type="RefSeq" id="WP_204288899.1">
    <property type="nucleotide sequence ID" value="NZ_BAABEJ010000021.1"/>
</dbReference>
<feature type="region of interest" description="Disordered" evidence="6">
    <location>
        <begin position="1217"/>
        <end position="1242"/>
    </location>
</feature>